<evidence type="ECO:0000256" key="5">
    <source>
        <dbReference type="RuleBase" id="RU004404"/>
    </source>
</evidence>
<dbReference type="FunFam" id="2.30.42.10:FF:000063">
    <property type="entry name" value="Peptidase, S41 family"/>
    <property type="match status" value="1"/>
</dbReference>
<dbReference type="AlphaFoldDB" id="A0A4Q1AYG8"/>
<evidence type="ECO:0000256" key="1">
    <source>
        <dbReference type="ARBA" id="ARBA00009179"/>
    </source>
</evidence>
<dbReference type="GO" id="GO:0004175">
    <property type="term" value="F:endopeptidase activity"/>
    <property type="evidence" value="ECO:0007669"/>
    <property type="project" value="TreeGrafter"/>
</dbReference>
<keyword evidence="10" id="KW-1185">Reference proteome</keyword>
<dbReference type="CDD" id="cd06782">
    <property type="entry name" value="cpPDZ_CPP-like"/>
    <property type="match status" value="1"/>
</dbReference>
<evidence type="ECO:0000256" key="3">
    <source>
        <dbReference type="ARBA" id="ARBA00022801"/>
    </source>
</evidence>
<dbReference type="NCBIfam" id="TIGR00225">
    <property type="entry name" value="prc"/>
    <property type="match status" value="1"/>
</dbReference>
<dbReference type="GO" id="GO:0008236">
    <property type="term" value="F:serine-type peptidase activity"/>
    <property type="evidence" value="ECO:0007669"/>
    <property type="project" value="UniProtKB-KW"/>
</dbReference>
<sequence length="434" mass="47933">MNRFLLVLSIVILLSQSIFANEKKEDDSNQTRFESLSKLTQVIGTVEKYYVDDIKLQEIVDKALKGLMQELDAHSTYLDKKSSKEMDIQTQGEFGGLGITVGMRDGALTIIAPIDDTPAYKAGVKSGDIILKIDDNSTLNMTLDEAVALMRGKPKTPIALTLVRKGENKPIKIDIVRDIIKIESVFAKNIENENLLYLRVSSFDRNVTKKLEEAIEANPKTKGIILDLRNNPGGLLTQAIGVVDLFVNEGIIVSQKGRNTEEEEKFEAKASQTMTDVPLVVLVNGGSASASEIVSGSLQDHKRAIVIGEKTFGKGSVQAILPITQDRSENIKITIAKYYLPSGRTIQATGITPDVISHAGEVVAEKNAEFKLKEADLKKHLESELTKEDKEKKDKEEDTKEKEDKKTITEEDILKDNQLNTAIGILKSLIIINK</sequence>
<evidence type="ECO:0000256" key="2">
    <source>
        <dbReference type="ARBA" id="ARBA00022670"/>
    </source>
</evidence>
<keyword evidence="3 5" id="KW-0378">Hydrolase</keyword>
<dbReference type="PANTHER" id="PTHR32060:SF30">
    <property type="entry name" value="CARBOXY-TERMINAL PROCESSING PROTEASE CTPA"/>
    <property type="match status" value="1"/>
</dbReference>
<feature type="chain" id="PRO_5021027520" evidence="7">
    <location>
        <begin position="21"/>
        <end position="434"/>
    </location>
</feature>
<protein>
    <submittedName>
        <fullName evidence="9">Peptidase S41</fullName>
    </submittedName>
</protein>
<dbReference type="Gene3D" id="3.90.226.10">
    <property type="entry name" value="2-enoyl-CoA Hydratase, Chain A, domain 1"/>
    <property type="match status" value="1"/>
</dbReference>
<dbReference type="SUPFAM" id="SSF50156">
    <property type="entry name" value="PDZ domain-like"/>
    <property type="match status" value="1"/>
</dbReference>
<evidence type="ECO:0000313" key="10">
    <source>
        <dbReference type="Proteomes" id="UP000289718"/>
    </source>
</evidence>
<comment type="similarity">
    <text evidence="1 5">Belongs to the peptidase S41A family.</text>
</comment>
<evidence type="ECO:0000259" key="8">
    <source>
        <dbReference type="PROSITE" id="PS50106"/>
    </source>
</evidence>
<reference evidence="9 10" key="1">
    <citation type="submission" date="2017-09" db="EMBL/GenBank/DDBJ databases">
        <title>Genomics of the genus Arcobacter.</title>
        <authorList>
            <person name="Perez-Cataluna A."/>
            <person name="Figueras M.J."/>
            <person name="Salas-Masso N."/>
        </authorList>
    </citation>
    <scope>NUCLEOTIDE SEQUENCE [LARGE SCALE GENOMIC DNA]</scope>
    <source>
        <strain evidence="9 10">F156-34</strain>
    </source>
</reference>
<proteinExistence type="inferred from homology"/>
<dbReference type="PANTHER" id="PTHR32060">
    <property type="entry name" value="TAIL-SPECIFIC PROTEASE"/>
    <property type="match status" value="1"/>
</dbReference>
<dbReference type="InterPro" id="IPR036034">
    <property type="entry name" value="PDZ_sf"/>
</dbReference>
<dbReference type="Proteomes" id="UP000289718">
    <property type="component" value="Unassembled WGS sequence"/>
</dbReference>
<evidence type="ECO:0000256" key="6">
    <source>
        <dbReference type="SAM" id="MobiDB-lite"/>
    </source>
</evidence>
<dbReference type="SUPFAM" id="SSF52096">
    <property type="entry name" value="ClpP/crotonase"/>
    <property type="match status" value="1"/>
</dbReference>
<dbReference type="RefSeq" id="WP_129061252.1">
    <property type="nucleotide sequence ID" value="NZ_NXIE01000002.1"/>
</dbReference>
<name>A0A4Q1AYG8_9BACT</name>
<dbReference type="InterPro" id="IPR055210">
    <property type="entry name" value="CtpA/B_N"/>
</dbReference>
<dbReference type="OrthoDB" id="9812068at2"/>
<organism evidence="9 10">
    <name type="scientific">Halarcobacter mediterraneus</name>
    <dbReference type="NCBI Taxonomy" id="2023153"/>
    <lineage>
        <taxon>Bacteria</taxon>
        <taxon>Pseudomonadati</taxon>
        <taxon>Campylobacterota</taxon>
        <taxon>Epsilonproteobacteria</taxon>
        <taxon>Campylobacterales</taxon>
        <taxon>Arcobacteraceae</taxon>
        <taxon>Halarcobacter</taxon>
    </lineage>
</organism>
<keyword evidence="7" id="KW-0732">Signal</keyword>
<accession>A0A4Q1AYG8</accession>
<dbReference type="PROSITE" id="PS50106">
    <property type="entry name" value="PDZ"/>
    <property type="match status" value="1"/>
</dbReference>
<dbReference type="InterPro" id="IPR029045">
    <property type="entry name" value="ClpP/crotonase-like_dom_sf"/>
</dbReference>
<dbReference type="GO" id="GO:0030288">
    <property type="term" value="C:outer membrane-bounded periplasmic space"/>
    <property type="evidence" value="ECO:0007669"/>
    <property type="project" value="TreeGrafter"/>
</dbReference>
<dbReference type="InterPro" id="IPR005151">
    <property type="entry name" value="Tail-specific_protease"/>
</dbReference>
<dbReference type="GO" id="GO:0006508">
    <property type="term" value="P:proteolysis"/>
    <property type="evidence" value="ECO:0007669"/>
    <property type="project" value="UniProtKB-KW"/>
</dbReference>
<feature type="region of interest" description="Disordered" evidence="6">
    <location>
        <begin position="386"/>
        <end position="408"/>
    </location>
</feature>
<comment type="caution">
    <text evidence="9">The sequence shown here is derived from an EMBL/GenBank/DDBJ whole genome shotgun (WGS) entry which is preliminary data.</text>
</comment>
<evidence type="ECO:0000256" key="7">
    <source>
        <dbReference type="SAM" id="SignalP"/>
    </source>
</evidence>
<evidence type="ECO:0000313" key="9">
    <source>
        <dbReference type="EMBL" id="RXK13430.1"/>
    </source>
</evidence>
<feature type="signal peptide" evidence="7">
    <location>
        <begin position="1"/>
        <end position="20"/>
    </location>
</feature>
<dbReference type="EMBL" id="NXIE01000002">
    <property type="protein sequence ID" value="RXK13430.1"/>
    <property type="molecule type" value="Genomic_DNA"/>
</dbReference>
<feature type="domain" description="PDZ" evidence="8">
    <location>
        <begin position="85"/>
        <end position="151"/>
    </location>
</feature>
<dbReference type="Gene3D" id="3.30.750.44">
    <property type="match status" value="1"/>
</dbReference>
<dbReference type="SMART" id="SM00245">
    <property type="entry name" value="TSPc"/>
    <property type="match status" value="1"/>
</dbReference>
<dbReference type="CDD" id="cd07560">
    <property type="entry name" value="Peptidase_S41_CPP"/>
    <property type="match status" value="1"/>
</dbReference>
<dbReference type="Pfam" id="PF03572">
    <property type="entry name" value="Peptidase_S41"/>
    <property type="match status" value="1"/>
</dbReference>
<gene>
    <name evidence="9" type="ORF">CP965_06410</name>
</gene>
<dbReference type="InterPro" id="IPR001478">
    <property type="entry name" value="PDZ"/>
</dbReference>
<dbReference type="Gene3D" id="2.30.42.10">
    <property type="match status" value="1"/>
</dbReference>
<dbReference type="FunFam" id="3.90.226.10:FF:000029">
    <property type="entry name" value="Peptidase, S41 family"/>
    <property type="match status" value="1"/>
</dbReference>
<dbReference type="InterPro" id="IPR004447">
    <property type="entry name" value="Peptidase_S41A"/>
</dbReference>
<evidence type="ECO:0000256" key="4">
    <source>
        <dbReference type="ARBA" id="ARBA00022825"/>
    </source>
</evidence>
<keyword evidence="4 5" id="KW-0720">Serine protease</keyword>
<dbReference type="Pfam" id="PF13180">
    <property type="entry name" value="PDZ_2"/>
    <property type="match status" value="1"/>
</dbReference>
<dbReference type="SMART" id="SM00228">
    <property type="entry name" value="PDZ"/>
    <property type="match status" value="1"/>
</dbReference>
<keyword evidence="2 5" id="KW-0645">Protease</keyword>
<dbReference type="Pfam" id="PF22694">
    <property type="entry name" value="CtpB_N-like"/>
    <property type="match status" value="1"/>
</dbReference>
<dbReference type="GO" id="GO:0007165">
    <property type="term" value="P:signal transduction"/>
    <property type="evidence" value="ECO:0007669"/>
    <property type="project" value="TreeGrafter"/>
</dbReference>